<dbReference type="Pfam" id="PF00550">
    <property type="entry name" value="PP-binding"/>
    <property type="match status" value="1"/>
</dbReference>
<dbReference type="EMBL" id="VLKE01000001">
    <property type="protein sequence ID" value="TWH67174.1"/>
    <property type="molecule type" value="Genomic_DNA"/>
</dbReference>
<dbReference type="InterPro" id="IPR009081">
    <property type="entry name" value="PP-bd_ACP"/>
</dbReference>
<dbReference type="Proteomes" id="UP000319825">
    <property type="component" value="Unassembled WGS sequence"/>
</dbReference>
<dbReference type="RefSeq" id="WP_145774104.1">
    <property type="nucleotide sequence ID" value="NZ_BAAATQ010000353.1"/>
</dbReference>
<accession>A0A562I959</accession>
<dbReference type="AlphaFoldDB" id="A0A562I959"/>
<keyword evidence="1" id="KW-0596">Phosphopantetheine</keyword>
<dbReference type="SUPFAM" id="SSF47336">
    <property type="entry name" value="ACP-like"/>
    <property type="match status" value="1"/>
</dbReference>
<sequence>MAFFKKVKKPQGPLTADTLRTWLTNYVAERVGVPAEEIDTAKNFEDYGLDSRAGITLTGQLEHLVEQRLSPALLFDHGSIDAVVEHLESQGMLAHAGG</sequence>
<evidence type="ECO:0000259" key="3">
    <source>
        <dbReference type="PROSITE" id="PS50075"/>
    </source>
</evidence>
<keyword evidence="5" id="KW-1185">Reference proteome</keyword>
<dbReference type="InterPro" id="IPR020806">
    <property type="entry name" value="PKS_PP-bd"/>
</dbReference>
<proteinExistence type="predicted"/>
<comment type="caution">
    <text evidence="4">The sequence shown here is derived from an EMBL/GenBank/DDBJ whole genome shotgun (WGS) entry which is preliminary data.</text>
</comment>
<evidence type="ECO:0000256" key="2">
    <source>
        <dbReference type="ARBA" id="ARBA00022553"/>
    </source>
</evidence>
<feature type="domain" description="Carrier" evidence="3">
    <location>
        <begin position="17"/>
        <end position="91"/>
    </location>
</feature>
<evidence type="ECO:0000256" key="1">
    <source>
        <dbReference type="ARBA" id="ARBA00022450"/>
    </source>
</evidence>
<reference evidence="4 5" key="1">
    <citation type="submission" date="2019-07" db="EMBL/GenBank/DDBJ databases">
        <title>R&amp;d 2014.</title>
        <authorList>
            <person name="Klenk H.-P."/>
        </authorList>
    </citation>
    <scope>NUCLEOTIDE SEQUENCE [LARGE SCALE GENOMIC DNA]</scope>
    <source>
        <strain evidence="4 5">DSM 43868</strain>
    </source>
</reference>
<protein>
    <submittedName>
        <fullName evidence="4">Phosphopantetheine binding protein</fullName>
    </submittedName>
</protein>
<dbReference type="Gene3D" id="1.10.1200.10">
    <property type="entry name" value="ACP-like"/>
    <property type="match status" value="1"/>
</dbReference>
<evidence type="ECO:0000313" key="4">
    <source>
        <dbReference type="EMBL" id="TWH67174.1"/>
    </source>
</evidence>
<dbReference type="InterPro" id="IPR036736">
    <property type="entry name" value="ACP-like_sf"/>
</dbReference>
<name>A0A562I959_MICOL</name>
<dbReference type="PROSITE" id="PS50075">
    <property type="entry name" value="CARRIER"/>
    <property type="match status" value="1"/>
</dbReference>
<dbReference type="SMART" id="SM00823">
    <property type="entry name" value="PKS_PP"/>
    <property type="match status" value="1"/>
</dbReference>
<organism evidence="4 5">
    <name type="scientific">Micromonospora olivasterospora</name>
    <dbReference type="NCBI Taxonomy" id="1880"/>
    <lineage>
        <taxon>Bacteria</taxon>
        <taxon>Bacillati</taxon>
        <taxon>Actinomycetota</taxon>
        <taxon>Actinomycetes</taxon>
        <taxon>Micromonosporales</taxon>
        <taxon>Micromonosporaceae</taxon>
        <taxon>Micromonospora</taxon>
    </lineage>
</organism>
<keyword evidence="2" id="KW-0597">Phosphoprotein</keyword>
<dbReference type="GO" id="GO:0031177">
    <property type="term" value="F:phosphopantetheine binding"/>
    <property type="evidence" value="ECO:0007669"/>
    <property type="project" value="InterPro"/>
</dbReference>
<gene>
    <name evidence="4" type="ORF">JD77_02143</name>
</gene>
<dbReference type="OrthoDB" id="5147973at2"/>
<evidence type="ECO:0000313" key="5">
    <source>
        <dbReference type="Proteomes" id="UP000319825"/>
    </source>
</evidence>